<keyword evidence="2" id="KW-1185">Reference proteome</keyword>
<name>A0AAW1NB36_POPJA</name>
<accession>A0AAW1NB36</accession>
<evidence type="ECO:0000313" key="2">
    <source>
        <dbReference type="Proteomes" id="UP001458880"/>
    </source>
</evidence>
<sequence length="97" mass="10785">MVAVSRRYAPERVISSGSCSKRRPINSNLMVAVSRRYAPESCSNGSGLFYEKQCFAARYLASITFIPFTDLESPITTETHIDAPANPSEVKVRNLKK</sequence>
<protein>
    <submittedName>
        <fullName evidence="1">Uncharacterized protein</fullName>
    </submittedName>
</protein>
<gene>
    <name evidence="1" type="ORF">QE152_g901</name>
</gene>
<dbReference type="AlphaFoldDB" id="A0AAW1NB36"/>
<comment type="caution">
    <text evidence="1">The sequence shown here is derived from an EMBL/GenBank/DDBJ whole genome shotgun (WGS) entry which is preliminary data.</text>
</comment>
<proteinExistence type="predicted"/>
<dbReference type="Proteomes" id="UP001458880">
    <property type="component" value="Unassembled WGS sequence"/>
</dbReference>
<dbReference type="EMBL" id="JASPKY010000004">
    <property type="protein sequence ID" value="KAK9754937.1"/>
    <property type="molecule type" value="Genomic_DNA"/>
</dbReference>
<organism evidence="1 2">
    <name type="scientific">Popillia japonica</name>
    <name type="common">Japanese beetle</name>
    <dbReference type="NCBI Taxonomy" id="7064"/>
    <lineage>
        <taxon>Eukaryota</taxon>
        <taxon>Metazoa</taxon>
        <taxon>Ecdysozoa</taxon>
        <taxon>Arthropoda</taxon>
        <taxon>Hexapoda</taxon>
        <taxon>Insecta</taxon>
        <taxon>Pterygota</taxon>
        <taxon>Neoptera</taxon>
        <taxon>Endopterygota</taxon>
        <taxon>Coleoptera</taxon>
        <taxon>Polyphaga</taxon>
        <taxon>Scarabaeiformia</taxon>
        <taxon>Scarabaeidae</taxon>
        <taxon>Rutelinae</taxon>
        <taxon>Popillia</taxon>
    </lineage>
</organism>
<reference evidence="1 2" key="1">
    <citation type="journal article" date="2024" name="BMC Genomics">
        <title>De novo assembly and annotation of Popillia japonica's genome with initial clues to its potential as an invasive pest.</title>
        <authorList>
            <person name="Cucini C."/>
            <person name="Boschi S."/>
            <person name="Funari R."/>
            <person name="Cardaioli E."/>
            <person name="Iannotti N."/>
            <person name="Marturano G."/>
            <person name="Paoli F."/>
            <person name="Bruttini M."/>
            <person name="Carapelli A."/>
            <person name="Frati F."/>
            <person name="Nardi F."/>
        </authorList>
    </citation>
    <scope>NUCLEOTIDE SEQUENCE [LARGE SCALE GENOMIC DNA]</scope>
    <source>
        <strain evidence="1">DMR45628</strain>
    </source>
</reference>
<evidence type="ECO:0000313" key="1">
    <source>
        <dbReference type="EMBL" id="KAK9754937.1"/>
    </source>
</evidence>